<dbReference type="Proteomes" id="UP000324897">
    <property type="component" value="Unassembled WGS sequence"/>
</dbReference>
<feature type="compositionally biased region" description="Polar residues" evidence="1">
    <location>
        <begin position="8"/>
        <end position="18"/>
    </location>
</feature>
<proteinExistence type="predicted"/>
<keyword evidence="3" id="KW-1185">Reference proteome</keyword>
<dbReference type="EMBL" id="RWGY01000009">
    <property type="protein sequence ID" value="TVU34178.1"/>
    <property type="molecule type" value="Genomic_DNA"/>
</dbReference>
<dbReference type="AlphaFoldDB" id="A0A5J9VER9"/>
<sequence length="133" mass="13384">MPPPSPSQPDASFPSSLPDTGDPGHNAGHHGLHAGEDQDAAATTPPLAAASFPDAARLLTVQMQHGTCTICLHRCCVVRPGARLPICLPPALIVQPMPGSAGSNAGAGAAPVQDMDLSAAKSVADPGHEAWCT</sequence>
<evidence type="ECO:0000313" key="2">
    <source>
        <dbReference type="EMBL" id="TVU34178.1"/>
    </source>
</evidence>
<organism evidence="2 3">
    <name type="scientific">Eragrostis curvula</name>
    <name type="common">weeping love grass</name>
    <dbReference type="NCBI Taxonomy" id="38414"/>
    <lineage>
        <taxon>Eukaryota</taxon>
        <taxon>Viridiplantae</taxon>
        <taxon>Streptophyta</taxon>
        <taxon>Embryophyta</taxon>
        <taxon>Tracheophyta</taxon>
        <taxon>Spermatophyta</taxon>
        <taxon>Magnoliopsida</taxon>
        <taxon>Liliopsida</taxon>
        <taxon>Poales</taxon>
        <taxon>Poaceae</taxon>
        <taxon>PACMAD clade</taxon>
        <taxon>Chloridoideae</taxon>
        <taxon>Eragrostideae</taxon>
        <taxon>Eragrostidinae</taxon>
        <taxon>Eragrostis</taxon>
    </lineage>
</organism>
<comment type="caution">
    <text evidence="2">The sequence shown here is derived from an EMBL/GenBank/DDBJ whole genome shotgun (WGS) entry which is preliminary data.</text>
</comment>
<reference evidence="2 3" key="1">
    <citation type="journal article" date="2019" name="Sci. Rep.">
        <title>A high-quality genome of Eragrostis curvula grass provides insights into Poaceae evolution and supports new strategies to enhance forage quality.</title>
        <authorList>
            <person name="Carballo J."/>
            <person name="Santos B.A.C.M."/>
            <person name="Zappacosta D."/>
            <person name="Garbus I."/>
            <person name="Selva J.P."/>
            <person name="Gallo C.A."/>
            <person name="Diaz A."/>
            <person name="Albertini E."/>
            <person name="Caccamo M."/>
            <person name="Echenique V."/>
        </authorList>
    </citation>
    <scope>NUCLEOTIDE SEQUENCE [LARGE SCALE GENOMIC DNA]</scope>
    <source>
        <strain evidence="3">cv. Victoria</strain>
        <tissue evidence="2">Leaf</tissue>
    </source>
</reference>
<feature type="region of interest" description="Disordered" evidence="1">
    <location>
        <begin position="1"/>
        <end position="48"/>
    </location>
</feature>
<name>A0A5J9VER9_9POAL</name>
<accession>A0A5J9VER9</accession>
<protein>
    <submittedName>
        <fullName evidence="2">Uncharacterized protein</fullName>
    </submittedName>
</protein>
<feature type="non-terminal residue" evidence="2">
    <location>
        <position position="1"/>
    </location>
</feature>
<evidence type="ECO:0000313" key="3">
    <source>
        <dbReference type="Proteomes" id="UP000324897"/>
    </source>
</evidence>
<gene>
    <name evidence="2" type="ORF">EJB05_16008</name>
</gene>
<dbReference type="Gramene" id="TVU34178">
    <property type="protein sequence ID" value="TVU34178"/>
    <property type="gene ID" value="EJB05_16008"/>
</dbReference>
<evidence type="ECO:0000256" key="1">
    <source>
        <dbReference type="SAM" id="MobiDB-lite"/>
    </source>
</evidence>